<feature type="compositionally biased region" description="Polar residues" evidence="1">
    <location>
        <begin position="61"/>
        <end position="71"/>
    </location>
</feature>
<evidence type="ECO:0000256" key="1">
    <source>
        <dbReference type="SAM" id="MobiDB-lite"/>
    </source>
</evidence>
<sequence>MDPEHKVSDEGVESPRPTTPTTESQDAVEQNKSRPSTPPESAEGKELRLSRKREREVSLEPSTPQATSSDVEPSSESREKDRDRRKPAKKYRTSGQLDSTQEEGDDVGLADASSGESASNTPPGSLPRGVRTPPKRRRSSQHGHTGTPRRGHSQHGQEGDAMISDVGAVSSSPPMETKVRMISRGVEDLTWKGGQTSQANEGAGDIILAEQDVQQQQTPPRSDDGKEDHESMDHEPTPAASQAEDKVVEESVTVPVPPGLNPPLAEDVPIGEDEHGGQADPAEVPAEAQPEATESLVPEDQKDAPTESQEVQVIEQPSESTSTSTSPTFPTPPLSASTVSTVESTTRKGSPPPNHLPRKRSQAFADTSSAESQSAGVKRKLGDRAVSDAQVPELEELDRRAKRRTPSPPVEQSKKEEEQQNDVKSTKEEEVAQEESLHLNLADLPHTLLLIHPSQPLRDATSSLVPAAVFPALVPSPPGQHHLHRVLQATPPTLSPQAQTHLHLPPRLLHQHLPVRAKNVQASKPLQTSRHSVSLPRDLNPPPPPSPLHPPPRRTLVDIAIHIH</sequence>
<feature type="region of interest" description="Disordered" evidence="1">
    <location>
        <begin position="521"/>
        <end position="554"/>
    </location>
</feature>
<feature type="compositionally biased region" description="Basic residues" evidence="1">
    <location>
        <begin position="133"/>
        <end position="153"/>
    </location>
</feature>
<keyword evidence="3" id="KW-1185">Reference proteome</keyword>
<reference evidence="2 3" key="1">
    <citation type="submission" date="2022-09" db="EMBL/GenBank/DDBJ databases">
        <authorList>
            <person name="Palmer J.M."/>
        </authorList>
    </citation>
    <scope>NUCLEOTIDE SEQUENCE [LARGE SCALE GENOMIC DNA]</scope>
    <source>
        <strain evidence="2 3">DSM 7382</strain>
    </source>
</reference>
<feature type="compositionally biased region" description="Pro residues" evidence="1">
    <location>
        <begin position="539"/>
        <end position="550"/>
    </location>
</feature>
<dbReference type="AlphaFoldDB" id="A0AAW0G002"/>
<feature type="region of interest" description="Disordered" evidence="1">
    <location>
        <begin position="1"/>
        <end position="432"/>
    </location>
</feature>
<feature type="compositionally biased region" description="Low complexity" evidence="1">
    <location>
        <begin position="279"/>
        <end position="292"/>
    </location>
</feature>
<feature type="compositionally biased region" description="Basic and acidic residues" evidence="1">
    <location>
        <begin position="75"/>
        <end position="84"/>
    </location>
</feature>
<feature type="compositionally biased region" description="Polar residues" evidence="1">
    <location>
        <begin position="364"/>
        <end position="375"/>
    </location>
</feature>
<feature type="compositionally biased region" description="Polar residues" evidence="1">
    <location>
        <begin position="23"/>
        <end position="35"/>
    </location>
</feature>
<organism evidence="2 3">
    <name type="scientific">Cerrena zonata</name>
    <dbReference type="NCBI Taxonomy" id="2478898"/>
    <lineage>
        <taxon>Eukaryota</taxon>
        <taxon>Fungi</taxon>
        <taxon>Dikarya</taxon>
        <taxon>Basidiomycota</taxon>
        <taxon>Agaricomycotina</taxon>
        <taxon>Agaricomycetes</taxon>
        <taxon>Polyporales</taxon>
        <taxon>Cerrenaceae</taxon>
        <taxon>Cerrena</taxon>
    </lineage>
</organism>
<dbReference type="EMBL" id="JASBNA010000019">
    <property type="protein sequence ID" value="KAK7685687.1"/>
    <property type="molecule type" value="Genomic_DNA"/>
</dbReference>
<evidence type="ECO:0000313" key="2">
    <source>
        <dbReference type="EMBL" id="KAK7685687.1"/>
    </source>
</evidence>
<feature type="compositionally biased region" description="Polar residues" evidence="1">
    <location>
        <begin position="521"/>
        <end position="532"/>
    </location>
</feature>
<gene>
    <name evidence="2" type="ORF">QCA50_011031</name>
</gene>
<name>A0AAW0G002_9APHY</name>
<feature type="compositionally biased region" description="Polar residues" evidence="1">
    <location>
        <begin position="114"/>
        <end position="123"/>
    </location>
</feature>
<feature type="compositionally biased region" description="Low complexity" evidence="1">
    <location>
        <begin position="317"/>
        <end position="344"/>
    </location>
</feature>
<protein>
    <submittedName>
        <fullName evidence="2">Uncharacterized protein</fullName>
    </submittedName>
</protein>
<feature type="compositionally biased region" description="Basic and acidic residues" evidence="1">
    <location>
        <begin position="221"/>
        <end position="236"/>
    </location>
</feature>
<feature type="compositionally biased region" description="Basic and acidic residues" evidence="1">
    <location>
        <begin position="42"/>
        <end position="58"/>
    </location>
</feature>
<accession>A0AAW0G002</accession>
<dbReference type="Proteomes" id="UP001385951">
    <property type="component" value="Unassembled WGS sequence"/>
</dbReference>
<evidence type="ECO:0000313" key="3">
    <source>
        <dbReference type="Proteomes" id="UP001385951"/>
    </source>
</evidence>
<proteinExistence type="predicted"/>
<comment type="caution">
    <text evidence="2">The sequence shown here is derived from an EMBL/GenBank/DDBJ whole genome shotgun (WGS) entry which is preliminary data.</text>
</comment>